<dbReference type="Proteomes" id="UP000319257">
    <property type="component" value="Unassembled WGS sequence"/>
</dbReference>
<organism evidence="1 2">
    <name type="scientific">Thyridium curvatum</name>
    <dbReference type="NCBI Taxonomy" id="1093900"/>
    <lineage>
        <taxon>Eukaryota</taxon>
        <taxon>Fungi</taxon>
        <taxon>Dikarya</taxon>
        <taxon>Ascomycota</taxon>
        <taxon>Pezizomycotina</taxon>
        <taxon>Sordariomycetes</taxon>
        <taxon>Sordariomycetidae</taxon>
        <taxon>Thyridiales</taxon>
        <taxon>Thyridiaceae</taxon>
        <taxon>Thyridium</taxon>
    </lineage>
</organism>
<protein>
    <recommendedName>
        <fullName evidence="3">Lactam utilization protein lamB</fullName>
    </recommendedName>
</protein>
<name>A0A507B2J7_9PEZI</name>
<dbReference type="OrthoDB" id="5295431at2759"/>
<dbReference type="InParanoid" id="A0A507B2J7"/>
<evidence type="ECO:0008006" key="3">
    <source>
        <dbReference type="Google" id="ProtNLM"/>
    </source>
</evidence>
<keyword evidence="2" id="KW-1185">Reference proteome</keyword>
<comment type="caution">
    <text evidence="1">The sequence shown here is derived from an EMBL/GenBank/DDBJ whole genome shotgun (WGS) entry which is preliminary data.</text>
</comment>
<dbReference type="AlphaFoldDB" id="A0A507B2J7"/>
<dbReference type="Pfam" id="PF03746">
    <property type="entry name" value="LamB_YcsF"/>
    <property type="match status" value="1"/>
</dbReference>
<proteinExistence type="predicted"/>
<evidence type="ECO:0000313" key="1">
    <source>
        <dbReference type="EMBL" id="TPX12944.1"/>
    </source>
</evidence>
<gene>
    <name evidence="1" type="ORF">E0L32_006589</name>
</gene>
<accession>A0A507B2J7</accession>
<dbReference type="PANTHER" id="PTHR30292">
    <property type="entry name" value="UNCHARACTERIZED PROTEIN YBGL-RELATED"/>
    <property type="match status" value="1"/>
</dbReference>
<dbReference type="EMBL" id="SKBQ01000038">
    <property type="protein sequence ID" value="TPX12944.1"/>
    <property type="molecule type" value="Genomic_DNA"/>
</dbReference>
<sequence length="265" mass="28769">MAGSSLKWASKPIGIHCDMGEAFGNWKMGDDEAIMPYIDACSIACGFHAGDPMVMYNTVKAAEKHNVRVGAHPSFLDLQGFGRREMVMDPVECEKMVIYQIGALKAFLDIDGLPLSHVSPHGALYGVMCKDKSICEAVCRASRFFKSDDGEPVPIIGAPNTIMETVCADMGIPFIQEIISDLEYDANGNCKIPRAHEPQDLGALQTRLSRALRTGEIECKETGGFVDLKLSAEPLSLCIHSDTPGATEVAAATREVVNEFNRELS</sequence>
<evidence type="ECO:0000313" key="2">
    <source>
        <dbReference type="Proteomes" id="UP000319257"/>
    </source>
</evidence>
<dbReference type="InterPro" id="IPR011330">
    <property type="entry name" value="Glyco_hydro/deAcase_b/a-brl"/>
</dbReference>
<dbReference type="STRING" id="1093900.A0A507B2J7"/>
<dbReference type="InterPro" id="IPR005501">
    <property type="entry name" value="LamB/YcsF/PxpA-like"/>
</dbReference>
<dbReference type="RefSeq" id="XP_030994655.1">
    <property type="nucleotide sequence ID" value="XM_031141239.1"/>
</dbReference>
<dbReference type="Gene3D" id="3.20.20.370">
    <property type="entry name" value="Glycoside hydrolase/deacetylase"/>
    <property type="match status" value="1"/>
</dbReference>
<reference evidence="1 2" key="1">
    <citation type="submission" date="2019-06" db="EMBL/GenBank/DDBJ databases">
        <title>Draft genome sequence of the filamentous fungus Phialemoniopsis curvata isolated from diesel fuel.</title>
        <authorList>
            <person name="Varaljay V.A."/>
            <person name="Lyon W.J."/>
            <person name="Crouch A.L."/>
            <person name="Drake C.E."/>
            <person name="Hollomon J.M."/>
            <person name="Nadeau L.J."/>
            <person name="Nunn H.S."/>
            <person name="Stevenson B.S."/>
            <person name="Bojanowski C.L."/>
            <person name="Crookes-Goodson W.J."/>
        </authorList>
    </citation>
    <scope>NUCLEOTIDE SEQUENCE [LARGE SCALE GENOMIC DNA]</scope>
    <source>
        <strain evidence="1 2">D216</strain>
    </source>
</reference>
<dbReference type="PANTHER" id="PTHR30292:SF0">
    <property type="entry name" value="5-OXOPROLINASE SUBUNIT A"/>
    <property type="match status" value="1"/>
</dbReference>
<dbReference type="SUPFAM" id="SSF88713">
    <property type="entry name" value="Glycoside hydrolase/deacetylase"/>
    <property type="match status" value="1"/>
</dbReference>
<dbReference type="GO" id="GO:0005975">
    <property type="term" value="P:carbohydrate metabolic process"/>
    <property type="evidence" value="ECO:0007669"/>
    <property type="project" value="InterPro"/>
</dbReference>
<dbReference type="GeneID" id="41974036"/>
<dbReference type="NCBIfam" id="NF003814">
    <property type="entry name" value="PRK05406.1-3"/>
    <property type="match status" value="1"/>
</dbReference>